<gene>
    <name evidence="1" type="ORF">MHBO_003256</name>
</gene>
<dbReference type="EMBL" id="JBDODL010001683">
    <property type="protein sequence ID" value="MES1921727.1"/>
    <property type="molecule type" value="Genomic_DNA"/>
</dbReference>
<evidence type="ECO:0000313" key="1">
    <source>
        <dbReference type="EMBL" id="MES1921727.1"/>
    </source>
</evidence>
<name>A0ABV2AQT8_9EUKA</name>
<accession>A0ABV2AQT8</accession>
<reference evidence="1 2" key="1">
    <citation type="journal article" date="2024" name="BMC Biol.">
        <title>Comparative genomics of Ascetosporea gives new insight into the evolutionary basis for animal parasitism in Rhizaria.</title>
        <authorList>
            <person name="Hiltunen Thoren M."/>
            <person name="Onut-Brannstrom I."/>
            <person name="Alfjorden A."/>
            <person name="Peckova H."/>
            <person name="Swords F."/>
            <person name="Hooper C."/>
            <person name="Holzer A.S."/>
            <person name="Bass D."/>
            <person name="Burki F."/>
        </authorList>
    </citation>
    <scope>NUCLEOTIDE SEQUENCE [LARGE SCALE GENOMIC DNA]</scope>
    <source>
        <strain evidence="1">20-A016</strain>
    </source>
</reference>
<keyword evidence="2" id="KW-1185">Reference proteome</keyword>
<sequence>NLKTLKTPSKVVDLCFNKDDSLIFVLMKRNQFLAISTKDFKATNYFLKYKNRIKSILHNFQQFSKLQLSPNNKDGFFAYNDKMIVKIDMSKFPPPPPTKLNFSQTNLSQKFEPIFEEKNLINGVKRKNGEYFNDESSNLFSENDDGSFDMDNFQIERNFKPVYFTALNDFERIVVEQDAVALSKDLPSTLYKHKYGTGI</sequence>
<dbReference type="Proteomes" id="UP001439008">
    <property type="component" value="Unassembled WGS sequence"/>
</dbReference>
<protein>
    <submittedName>
        <fullName evidence="1">Uncharacterized protein</fullName>
    </submittedName>
</protein>
<evidence type="ECO:0000313" key="2">
    <source>
        <dbReference type="Proteomes" id="UP001439008"/>
    </source>
</evidence>
<comment type="caution">
    <text evidence="1">The sequence shown here is derived from an EMBL/GenBank/DDBJ whole genome shotgun (WGS) entry which is preliminary data.</text>
</comment>
<organism evidence="1 2">
    <name type="scientific">Bonamia ostreae</name>
    <dbReference type="NCBI Taxonomy" id="126728"/>
    <lineage>
        <taxon>Eukaryota</taxon>
        <taxon>Sar</taxon>
        <taxon>Rhizaria</taxon>
        <taxon>Endomyxa</taxon>
        <taxon>Ascetosporea</taxon>
        <taxon>Haplosporida</taxon>
        <taxon>Bonamia</taxon>
    </lineage>
</organism>
<feature type="non-terminal residue" evidence="1">
    <location>
        <position position="1"/>
    </location>
</feature>
<proteinExistence type="predicted"/>